<dbReference type="Pfam" id="PF12697">
    <property type="entry name" value="Abhydrolase_6"/>
    <property type="match status" value="1"/>
</dbReference>
<sequence>MGNPLVVFVPGLGLDELEWERVRARLDRDSVVVVLPTMGQPAPRGLDLRVEAQAALLARRLPRNAPLILVAHSASCPIAADLASRSGDVVGLVLVGPVTDPAAASWPRLLVQWARTAVREPWWQLPALFRQWARTGPGSMIRGMNAVRPFRTDHALRSVQAPVAIVRGERDQIAAKEWSATVQSASGGHLSTVRGAAHMVPTTHPDAVVDAAHHVLAAVTAAERLRDDEPQLPI</sequence>
<feature type="domain" description="AB hydrolase-1" evidence="1">
    <location>
        <begin position="6"/>
        <end position="211"/>
    </location>
</feature>
<name>A0A853DC61_9MICO</name>
<comment type="caution">
    <text evidence="2">The sequence shown here is derived from an EMBL/GenBank/DDBJ whole genome shotgun (WGS) entry which is preliminary data.</text>
</comment>
<dbReference type="GO" id="GO:0003824">
    <property type="term" value="F:catalytic activity"/>
    <property type="evidence" value="ECO:0007669"/>
    <property type="project" value="UniProtKB-ARBA"/>
</dbReference>
<dbReference type="InterPro" id="IPR029058">
    <property type="entry name" value="AB_hydrolase_fold"/>
</dbReference>
<reference evidence="2 3" key="1">
    <citation type="submission" date="2020-07" db="EMBL/GenBank/DDBJ databases">
        <title>Sequencing the genomes of 1000 actinobacteria strains.</title>
        <authorList>
            <person name="Klenk H.-P."/>
        </authorList>
    </citation>
    <scope>NUCLEOTIDE SEQUENCE [LARGE SCALE GENOMIC DNA]</scope>
    <source>
        <strain evidence="2 3">DSM 29531</strain>
    </source>
</reference>
<dbReference type="Proteomes" id="UP000571817">
    <property type="component" value="Unassembled WGS sequence"/>
</dbReference>
<protein>
    <submittedName>
        <fullName evidence="2">Pimeloyl-ACP methyl ester carboxylesterase</fullName>
    </submittedName>
</protein>
<dbReference type="InterPro" id="IPR000073">
    <property type="entry name" value="AB_hydrolase_1"/>
</dbReference>
<gene>
    <name evidence="2" type="ORF">HNR15_000516</name>
</gene>
<proteinExistence type="predicted"/>
<evidence type="ECO:0000313" key="3">
    <source>
        <dbReference type="Proteomes" id="UP000571817"/>
    </source>
</evidence>
<dbReference type="Gene3D" id="3.40.50.1820">
    <property type="entry name" value="alpha/beta hydrolase"/>
    <property type="match status" value="1"/>
</dbReference>
<evidence type="ECO:0000313" key="2">
    <source>
        <dbReference type="EMBL" id="NYJ73553.1"/>
    </source>
</evidence>
<organism evidence="2 3">
    <name type="scientific">Allobranchiibius huperziae</name>
    <dbReference type="NCBI Taxonomy" id="1874116"/>
    <lineage>
        <taxon>Bacteria</taxon>
        <taxon>Bacillati</taxon>
        <taxon>Actinomycetota</taxon>
        <taxon>Actinomycetes</taxon>
        <taxon>Micrococcales</taxon>
        <taxon>Dermacoccaceae</taxon>
        <taxon>Allobranchiibius</taxon>
    </lineage>
</organism>
<accession>A0A853DC61</accession>
<dbReference type="RefSeq" id="WP_179478886.1">
    <property type="nucleotide sequence ID" value="NZ_JACCFW010000001.1"/>
</dbReference>
<keyword evidence="3" id="KW-1185">Reference proteome</keyword>
<dbReference type="AlphaFoldDB" id="A0A853DC61"/>
<dbReference type="SUPFAM" id="SSF53474">
    <property type="entry name" value="alpha/beta-Hydrolases"/>
    <property type="match status" value="1"/>
</dbReference>
<dbReference type="EMBL" id="JACCFW010000001">
    <property type="protein sequence ID" value="NYJ73553.1"/>
    <property type="molecule type" value="Genomic_DNA"/>
</dbReference>
<evidence type="ECO:0000259" key="1">
    <source>
        <dbReference type="Pfam" id="PF12697"/>
    </source>
</evidence>